<name>A0ABS2MMI7_9FIRM</name>
<dbReference type="Pfam" id="PF04298">
    <property type="entry name" value="Zn_peptidase_2"/>
    <property type="match status" value="1"/>
</dbReference>
<keyword evidence="1" id="KW-1133">Transmembrane helix</keyword>
<dbReference type="GO" id="GO:0008233">
    <property type="term" value="F:peptidase activity"/>
    <property type="evidence" value="ECO:0007669"/>
    <property type="project" value="UniProtKB-KW"/>
</dbReference>
<keyword evidence="2" id="KW-0645">Protease</keyword>
<evidence type="ECO:0000313" key="3">
    <source>
        <dbReference type="Proteomes" id="UP000767854"/>
    </source>
</evidence>
<feature type="transmembrane region" description="Helical" evidence="1">
    <location>
        <begin position="134"/>
        <end position="163"/>
    </location>
</feature>
<dbReference type="GO" id="GO:0006508">
    <property type="term" value="P:proteolysis"/>
    <property type="evidence" value="ECO:0007669"/>
    <property type="project" value="UniProtKB-KW"/>
</dbReference>
<sequence>MYFGDGSFFILIGLMLLASVASMRVKSTFNKYHKVRNVRGLTGAQAAEMMLRQNGVNDVRIERVNGYLSDHYDPRAKVIRLSEPVYDNPSVASVSVACHEAGHALQHAMGYTPLKLRTAILPAAQLGTKALWPLFFAGIILSMPPLITFGIIFFSFSVLFQLITLPVEFNASSRALKIMDESGILAMEENVHAKKVLNAAAMTYVAAAAMAIGQLVRMILLNRGRD</sequence>
<reference evidence="2 3" key="1">
    <citation type="submission" date="2021-01" db="EMBL/GenBank/DDBJ databases">
        <title>Genomic Encyclopedia of Type Strains, Phase IV (KMG-IV): sequencing the most valuable type-strain genomes for metagenomic binning, comparative biology and taxonomic classification.</title>
        <authorList>
            <person name="Goeker M."/>
        </authorList>
    </citation>
    <scope>NUCLEOTIDE SEQUENCE [LARGE SCALE GENOMIC DNA]</scope>
    <source>
        <strain evidence="2 3">DSM 24436</strain>
    </source>
</reference>
<keyword evidence="1" id="KW-0472">Membrane</keyword>
<dbReference type="Proteomes" id="UP000767854">
    <property type="component" value="Unassembled WGS sequence"/>
</dbReference>
<evidence type="ECO:0000313" key="2">
    <source>
        <dbReference type="EMBL" id="MBM7560537.1"/>
    </source>
</evidence>
<dbReference type="InterPro" id="IPR007395">
    <property type="entry name" value="Zn_peptidase_2"/>
</dbReference>
<keyword evidence="1" id="KW-0812">Transmembrane</keyword>
<organism evidence="2 3">
    <name type="scientific">Fusibacter tunisiensis</name>
    <dbReference type="NCBI Taxonomy" id="1008308"/>
    <lineage>
        <taxon>Bacteria</taxon>
        <taxon>Bacillati</taxon>
        <taxon>Bacillota</taxon>
        <taxon>Clostridia</taxon>
        <taxon>Eubacteriales</taxon>
        <taxon>Eubacteriales Family XII. Incertae Sedis</taxon>
        <taxon>Fusibacter</taxon>
    </lineage>
</organism>
<keyword evidence="2" id="KW-0378">Hydrolase</keyword>
<dbReference type="EMBL" id="JAFBDT010000001">
    <property type="protein sequence ID" value="MBM7560537.1"/>
    <property type="molecule type" value="Genomic_DNA"/>
</dbReference>
<feature type="transmembrane region" description="Helical" evidence="1">
    <location>
        <begin position="6"/>
        <end position="25"/>
    </location>
</feature>
<dbReference type="RefSeq" id="WP_204661052.1">
    <property type="nucleotide sequence ID" value="NZ_JAFBDT010000001.1"/>
</dbReference>
<keyword evidence="3" id="KW-1185">Reference proteome</keyword>
<evidence type="ECO:0000256" key="1">
    <source>
        <dbReference type="SAM" id="Phobius"/>
    </source>
</evidence>
<proteinExistence type="predicted"/>
<feature type="transmembrane region" description="Helical" evidence="1">
    <location>
        <begin position="196"/>
        <end position="220"/>
    </location>
</feature>
<comment type="caution">
    <text evidence="2">The sequence shown here is derived from an EMBL/GenBank/DDBJ whole genome shotgun (WGS) entry which is preliminary data.</text>
</comment>
<accession>A0ABS2MMI7</accession>
<dbReference type="PANTHER" id="PTHR36434">
    <property type="entry name" value="MEMBRANE PROTEASE YUGP-RELATED"/>
    <property type="match status" value="1"/>
</dbReference>
<gene>
    <name evidence="2" type="ORF">JOC49_000046</name>
</gene>
<protein>
    <submittedName>
        <fullName evidence="2">Zn-dependent membrane protease YugP</fullName>
    </submittedName>
</protein>
<dbReference type="PANTHER" id="PTHR36434:SF1">
    <property type="entry name" value="MEMBRANE PROTEASE YUGP-RELATED"/>
    <property type="match status" value="1"/>
</dbReference>